<dbReference type="EMBL" id="NEVK01000008">
    <property type="protein sequence ID" value="OZI16260.1"/>
    <property type="molecule type" value="Genomic_DNA"/>
</dbReference>
<dbReference type="InterPro" id="IPR028202">
    <property type="entry name" value="Reductase_C"/>
</dbReference>
<proteinExistence type="predicted"/>
<evidence type="ECO:0000256" key="1">
    <source>
        <dbReference type="ARBA" id="ARBA00001974"/>
    </source>
</evidence>
<evidence type="ECO:0000259" key="6">
    <source>
        <dbReference type="Pfam" id="PF14759"/>
    </source>
</evidence>
<dbReference type="RefSeq" id="WP_094797414.1">
    <property type="nucleotide sequence ID" value="NZ_NEVK01000008.1"/>
</dbReference>
<keyword evidence="4" id="KW-0560">Oxidoreductase</keyword>
<evidence type="ECO:0000259" key="5">
    <source>
        <dbReference type="Pfam" id="PF07992"/>
    </source>
</evidence>
<name>A0A261QV76_9BORD</name>
<dbReference type="PRINTS" id="PR00411">
    <property type="entry name" value="PNDRDTASEI"/>
</dbReference>
<gene>
    <name evidence="7" type="ORF">CAL19_16335</name>
</gene>
<reference evidence="8" key="1">
    <citation type="submission" date="2017-05" db="EMBL/GenBank/DDBJ databases">
        <title>Complete and WGS of Bordetella genogroups.</title>
        <authorList>
            <person name="Spilker T."/>
            <person name="Lipuma J."/>
        </authorList>
    </citation>
    <scope>NUCLEOTIDE SEQUENCE [LARGE SCALE GENOMIC DNA]</scope>
    <source>
        <strain evidence="8">AU18089</strain>
    </source>
</reference>
<keyword evidence="8" id="KW-1185">Reference proteome</keyword>
<keyword evidence="3" id="KW-0274">FAD</keyword>
<keyword evidence="2" id="KW-0285">Flavoprotein</keyword>
<dbReference type="Gene3D" id="3.30.390.30">
    <property type="match status" value="1"/>
</dbReference>
<dbReference type="GO" id="GO:0005737">
    <property type="term" value="C:cytoplasm"/>
    <property type="evidence" value="ECO:0007669"/>
    <property type="project" value="TreeGrafter"/>
</dbReference>
<comment type="caution">
    <text evidence="7">The sequence shown here is derived from an EMBL/GenBank/DDBJ whole genome shotgun (WGS) entry which is preliminary data.</text>
</comment>
<dbReference type="PANTHER" id="PTHR43557:SF2">
    <property type="entry name" value="RIESKE DOMAIN-CONTAINING PROTEIN-RELATED"/>
    <property type="match status" value="1"/>
</dbReference>
<evidence type="ECO:0000313" key="8">
    <source>
        <dbReference type="Proteomes" id="UP000216947"/>
    </source>
</evidence>
<dbReference type="Pfam" id="PF14759">
    <property type="entry name" value="Reductase_C"/>
    <property type="match status" value="1"/>
</dbReference>
<dbReference type="InterPro" id="IPR016156">
    <property type="entry name" value="FAD/NAD-linked_Rdtase_dimer_sf"/>
</dbReference>
<dbReference type="Pfam" id="PF07992">
    <property type="entry name" value="Pyr_redox_2"/>
    <property type="match status" value="1"/>
</dbReference>
<dbReference type="PRINTS" id="PR00368">
    <property type="entry name" value="FADPNR"/>
</dbReference>
<dbReference type="SUPFAM" id="SSF55424">
    <property type="entry name" value="FAD/NAD-linked reductases, dimerisation (C-terminal) domain"/>
    <property type="match status" value="1"/>
</dbReference>
<organism evidence="7 8">
    <name type="scientific">Bordetella genomosp. 7</name>
    <dbReference type="NCBI Taxonomy" id="1416805"/>
    <lineage>
        <taxon>Bacteria</taxon>
        <taxon>Pseudomonadati</taxon>
        <taxon>Pseudomonadota</taxon>
        <taxon>Betaproteobacteria</taxon>
        <taxon>Burkholderiales</taxon>
        <taxon>Alcaligenaceae</taxon>
        <taxon>Bordetella</taxon>
    </lineage>
</organism>
<sequence>MTQSVLIIGAGQAGAWVARTLRNEGYGGGIVLCGDEQDPPYERPPLSKEQLQAEPPCMPYLIAHEEFAALQVEWIGGDAAVRIDRDARTVALASGATLAYGALVLATGGRAYLPPVPGFELDCVHTLRTLPDARRLRGRFQTGARVLVVGGGWIGLEVAAAARDAGCEVTLVEMSQRLCARSAPASLSSYLAGLHASRGVSVRLGVSVTALRPGERGGCTAVFTDANEQQADFVVVGAGLKANDELAVAAGLECQGGIVVDAHCRTSDPAIYAAGDVAVLRRPDGSLRRLESWQNAQDQGIAAAQAILGKPVHYDPVPFFWSQQYDVLMQMAGDAACAADWVVRAHDGLRQTHIALDDGGRLLFGLGINAPRDLRFLRRHIAEGTLLDRDGLADLSTPLEKVARLAVAG</sequence>
<evidence type="ECO:0000256" key="4">
    <source>
        <dbReference type="ARBA" id="ARBA00023002"/>
    </source>
</evidence>
<evidence type="ECO:0000313" key="7">
    <source>
        <dbReference type="EMBL" id="OZI16260.1"/>
    </source>
</evidence>
<dbReference type="PANTHER" id="PTHR43557">
    <property type="entry name" value="APOPTOSIS-INDUCING FACTOR 1"/>
    <property type="match status" value="1"/>
</dbReference>
<dbReference type="AlphaFoldDB" id="A0A261QV76"/>
<feature type="domain" description="FAD/NAD(P)-binding" evidence="5">
    <location>
        <begin position="4"/>
        <end position="300"/>
    </location>
</feature>
<dbReference type="InterPro" id="IPR050446">
    <property type="entry name" value="FAD-oxidoreductase/Apoptosis"/>
</dbReference>
<dbReference type="InterPro" id="IPR036188">
    <property type="entry name" value="FAD/NAD-bd_sf"/>
</dbReference>
<protein>
    <submittedName>
        <fullName evidence="7">Ferredoxin reductase</fullName>
    </submittedName>
</protein>
<dbReference type="Proteomes" id="UP000216947">
    <property type="component" value="Unassembled WGS sequence"/>
</dbReference>
<evidence type="ECO:0000256" key="2">
    <source>
        <dbReference type="ARBA" id="ARBA00022630"/>
    </source>
</evidence>
<dbReference type="InterPro" id="IPR023753">
    <property type="entry name" value="FAD/NAD-binding_dom"/>
</dbReference>
<accession>A0A261QV76</accession>
<dbReference type="GO" id="GO:0016651">
    <property type="term" value="F:oxidoreductase activity, acting on NAD(P)H"/>
    <property type="evidence" value="ECO:0007669"/>
    <property type="project" value="TreeGrafter"/>
</dbReference>
<comment type="cofactor">
    <cofactor evidence="1">
        <name>FAD</name>
        <dbReference type="ChEBI" id="CHEBI:57692"/>
    </cofactor>
</comment>
<dbReference type="SUPFAM" id="SSF51905">
    <property type="entry name" value="FAD/NAD(P)-binding domain"/>
    <property type="match status" value="1"/>
</dbReference>
<feature type="domain" description="Reductase C-terminal" evidence="6">
    <location>
        <begin position="319"/>
        <end position="402"/>
    </location>
</feature>
<evidence type="ECO:0000256" key="3">
    <source>
        <dbReference type="ARBA" id="ARBA00022827"/>
    </source>
</evidence>
<dbReference type="Gene3D" id="3.50.50.60">
    <property type="entry name" value="FAD/NAD(P)-binding domain"/>
    <property type="match status" value="2"/>
</dbReference>